<evidence type="ECO:0000259" key="3">
    <source>
        <dbReference type="Pfam" id="PF00497"/>
    </source>
</evidence>
<evidence type="ECO:0000256" key="2">
    <source>
        <dbReference type="SAM" id="SignalP"/>
    </source>
</evidence>
<dbReference type="Pfam" id="PF00497">
    <property type="entry name" value="SBP_bac_3"/>
    <property type="match status" value="1"/>
</dbReference>
<dbReference type="RefSeq" id="WP_344681706.1">
    <property type="nucleotide sequence ID" value="NZ_BAAAUX010000016.1"/>
</dbReference>
<keyword evidence="2" id="KW-0732">Signal</keyword>
<evidence type="ECO:0000313" key="4">
    <source>
        <dbReference type="EMBL" id="GAA2800073.1"/>
    </source>
</evidence>
<evidence type="ECO:0000313" key="5">
    <source>
        <dbReference type="Proteomes" id="UP001500979"/>
    </source>
</evidence>
<gene>
    <name evidence="4" type="ORF">GCM10010470_38950</name>
</gene>
<feature type="domain" description="Solute-binding protein family 3/N-terminal" evidence="3">
    <location>
        <begin position="65"/>
        <end position="189"/>
    </location>
</feature>
<feature type="region of interest" description="Disordered" evidence="1">
    <location>
        <begin position="25"/>
        <end position="44"/>
    </location>
</feature>
<name>A0ABN3VGB2_9PSEU</name>
<dbReference type="EMBL" id="BAAAUX010000016">
    <property type="protein sequence ID" value="GAA2800073.1"/>
    <property type="molecule type" value="Genomic_DNA"/>
</dbReference>
<dbReference type="PROSITE" id="PS51257">
    <property type="entry name" value="PROKAR_LIPOPROTEIN"/>
    <property type="match status" value="1"/>
</dbReference>
<dbReference type="Proteomes" id="UP001500979">
    <property type="component" value="Unassembled WGS sequence"/>
</dbReference>
<sequence>MRLRMLPVALAAVAVLSACGSAEQAQNALPPAPPPAPPPVVTGDGSVDLGGSPTIEEIKQRGKLLVGLRTDDPRMVQRAGAGQYRGFDVEIARLLATGIGLDPDTQISYRWLPPEVRTNAMTASSIDVQLGGFDPNSPQFAETGPYAVTGDGTEHYVGFSPGDDAMGDELRRILDAAVADGSWQRAYDSTLGAAGVPAHP</sequence>
<dbReference type="Gene3D" id="3.40.190.10">
    <property type="entry name" value="Periplasmic binding protein-like II"/>
    <property type="match status" value="1"/>
</dbReference>
<dbReference type="SUPFAM" id="SSF53850">
    <property type="entry name" value="Periplasmic binding protein-like II"/>
    <property type="match status" value="1"/>
</dbReference>
<dbReference type="InterPro" id="IPR001638">
    <property type="entry name" value="Solute-binding_3/MltF_N"/>
</dbReference>
<proteinExistence type="predicted"/>
<feature type="compositionally biased region" description="Pro residues" evidence="1">
    <location>
        <begin position="30"/>
        <end position="40"/>
    </location>
</feature>
<feature type="chain" id="PRO_5047122511" description="Solute-binding protein family 3/N-terminal domain-containing protein" evidence="2">
    <location>
        <begin position="25"/>
        <end position="200"/>
    </location>
</feature>
<feature type="signal peptide" evidence="2">
    <location>
        <begin position="1"/>
        <end position="24"/>
    </location>
</feature>
<evidence type="ECO:0000256" key="1">
    <source>
        <dbReference type="SAM" id="MobiDB-lite"/>
    </source>
</evidence>
<accession>A0ABN3VGB2</accession>
<organism evidence="4 5">
    <name type="scientific">Saccharopolyspora taberi</name>
    <dbReference type="NCBI Taxonomy" id="60895"/>
    <lineage>
        <taxon>Bacteria</taxon>
        <taxon>Bacillati</taxon>
        <taxon>Actinomycetota</taxon>
        <taxon>Actinomycetes</taxon>
        <taxon>Pseudonocardiales</taxon>
        <taxon>Pseudonocardiaceae</taxon>
        <taxon>Saccharopolyspora</taxon>
    </lineage>
</organism>
<reference evidence="4 5" key="1">
    <citation type="journal article" date="2019" name="Int. J. Syst. Evol. Microbiol.">
        <title>The Global Catalogue of Microorganisms (GCM) 10K type strain sequencing project: providing services to taxonomists for standard genome sequencing and annotation.</title>
        <authorList>
            <consortium name="The Broad Institute Genomics Platform"/>
            <consortium name="The Broad Institute Genome Sequencing Center for Infectious Disease"/>
            <person name="Wu L."/>
            <person name="Ma J."/>
        </authorList>
    </citation>
    <scope>NUCLEOTIDE SEQUENCE [LARGE SCALE GENOMIC DNA]</scope>
    <source>
        <strain evidence="4 5">JCM 9383</strain>
    </source>
</reference>
<keyword evidence="5" id="KW-1185">Reference proteome</keyword>
<protein>
    <recommendedName>
        <fullName evidence="3">Solute-binding protein family 3/N-terminal domain-containing protein</fullName>
    </recommendedName>
</protein>
<comment type="caution">
    <text evidence="4">The sequence shown here is derived from an EMBL/GenBank/DDBJ whole genome shotgun (WGS) entry which is preliminary data.</text>
</comment>